<evidence type="ECO:0000256" key="7">
    <source>
        <dbReference type="ARBA" id="ARBA00048202"/>
    </source>
</evidence>
<dbReference type="EMBL" id="JBEOZY010000001">
    <property type="protein sequence ID" value="MER6163143.1"/>
    <property type="molecule type" value="Genomic_DNA"/>
</dbReference>
<sequence length="349" mass="36256">MTSLTVGVCREITPGDRRVALPPESVSRVRTWGLDVLVETGAGERLRLADPEYRAAGASIGSRDEVIADSDIVVALRPPACAAGRVIRRGQVMVALLTVLRAPLSTPFLIHKWADEGLTVIALDLVGDAEAAGSPLDAAASLEQLAGYKAALLAADLLDRPVSAGGGAALPRTAARALIVGHGPAAREAGRTLEACGTEVLTADNAPSDLRDRDIVVTSLRPWLCDRPRIALTAESLATMRPGSVVVDMVADQDGGNVEGSEPETVVRTASGVLVAGAGRLAERLPRVASDAYASHVIALLQRIASGGVIDIDPTDPVLSAVLVTHRGLVLRDSVWGPIMEQMTVAGLP</sequence>
<gene>
    <name evidence="10" type="ORF">ABT188_00855</name>
</gene>
<protein>
    <recommendedName>
        <fullName evidence="2">proton-translocating NAD(P)(+) transhydrogenase</fullName>
        <ecNumber evidence="2">7.1.1.1</ecNumber>
    </recommendedName>
</protein>
<organism evidence="10 11">
    <name type="scientific">Streptomyces violaceorubidus</name>
    <dbReference type="NCBI Taxonomy" id="284042"/>
    <lineage>
        <taxon>Bacteria</taxon>
        <taxon>Bacillati</taxon>
        <taxon>Actinomycetota</taxon>
        <taxon>Actinomycetes</taxon>
        <taxon>Kitasatosporales</taxon>
        <taxon>Streptomycetaceae</taxon>
        <taxon>Streptomyces</taxon>
    </lineage>
</organism>
<evidence type="ECO:0000256" key="1">
    <source>
        <dbReference type="ARBA" id="ARBA00003943"/>
    </source>
</evidence>
<dbReference type="EC" id="7.1.1.1" evidence="2"/>
<dbReference type="InterPro" id="IPR007886">
    <property type="entry name" value="AlaDH/PNT_N"/>
</dbReference>
<evidence type="ECO:0000259" key="8">
    <source>
        <dbReference type="SMART" id="SM01002"/>
    </source>
</evidence>
<reference evidence="10 11" key="1">
    <citation type="submission" date="2024-06" db="EMBL/GenBank/DDBJ databases">
        <title>The Natural Products Discovery Center: Release of the First 8490 Sequenced Strains for Exploring Actinobacteria Biosynthetic Diversity.</title>
        <authorList>
            <person name="Kalkreuter E."/>
            <person name="Kautsar S.A."/>
            <person name="Yang D."/>
            <person name="Bader C.D."/>
            <person name="Teijaro C.N."/>
            <person name="Fluegel L."/>
            <person name="Davis C.M."/>
            <person name="Simpson J.R."/>
            <person name="Lauterbach L."/>
            <person name="Steele A.D."/>
            <person name="Gui C."/>
            <person name="Meng S."/>
            <person name="Li G."/>
            <person name="Viehrig K."/>
            <person name="Ye F."/>
            <person name="Su P."/>
            <person name="Kiefer A.F."/>
            <person name="Nichols A."/>
            <person name="Cepeda A.J."/>
            <person name="Yan W."/>
            <person name="Fan B."/>
            <person name="Jiang Y."/>
            <person name="Adhikari A."/>
            <person name="Zheng C.-J."/>
            <person name="Schuster L."/>
            <person name="Cowan T.M."/>
            <person name="Smanski M.J."/>
            <person name="Chevrette M.G."/>
            <person name="De Carvalho L.P.S."/>
            <person name="Shen B."/>
        </authorList>
    </citation>
    <scope>NUCLEOTIDE SEQUENCE [LARGE SCALE GENOMIC DNA]</scope>
    <source>
        <strain evidence="10 11">NPDC001615</strain>
    </source>
</reference>
<proteinExistence type="predicted"/>
<dbReference type="Proteomes" id="UP001496720">
    <property type="component" value="Unassembled WGS sequence"/>
</dbReference>
<evidence type="ECO:0000313" key="10">
    <source>
        <dbReference type="EMBL" id="MER6163143.1"/>
    </source>
</evidence>
<dbReference type="SMART" id="SM01003">
    <property type="entry name" value="AlaDh_PNT_N"/>
    <property type="match status" value="1"/>
</dbReference>
<dbReference type="Pfam" id="PF05222">
    <property type="entry name" value="AlaDh_PNT_N"/>
    <property type="match status" value="1"/>
</dbReference>
<feature type="domain" description="Alanine dehydrogenase/pyridine nucleotide transhydrogenase N-terminal" evidence="9">
    <location>
        <begin position="7"/>
        <end position="146"/>
    </location>
</feature>
<dbReference type="InterPro" id="IPR007698">
    <property type="entry name" value="AlaDH/PNT_NAD(H)-bd"/>
</dbReference>
<dbReference type="RefSeq" id="WP_352145646.1">
    <property type="nucleotide sequence ID" value="NZ_JBEOZY010000001.1"/>
</dbReference>
<accession>A0ABV1SNH9</accession>
<keyword evidence="4" id="KW-0521">NADP</keyword>
<dbReference type="SUPFAM" id="SSF51735">
    <property type="entry name" value="NAD(P)-binding Rossmann-fold domains"/>
    <property type="match status" value="1"/>
</dbReference>
<dbReference type="SMART" id="SM01002">
    <property type="entry name" value="AlaDh_PNT_C"/>
    <property type="match status" value="1"/>
</dbReference>
<evidence type="ECO:0000256" key="6">
    <source>
        <dbReference type="ARBA" id="ARBA00023027"/>
    </source>
</evidence>
<dbReference type="Pfam" id="PF01262">
    <property type="entry name" value="AlaDh_PNT_C"/>
    <property type="match status" value="1"/>
</dbReference>
<keyword evidence="6" id="KW-0520">NAD</keyword>
<feature type="domain" description="Alanine dehydrogenase/pyridine nucleotide transhydrogenase NAD(H)-binding" evidence="8">
    <location>
        <begin position="158"/>
        <end position="277"/>
    </location>
</feature>
<keyword evidence="11" id="KW-1185">Reference proteome</keyword>
<keyword evidence="3" id="KW-0547">Nucleotide-binding</keyword>
<evidence type="ECO:0000256" key="4">
    <source>
        <dbReference type="ARBA" id="ARBA00022857"/>
    </source>
</evidence>
<dbReference type="InterPro" id="IPR036291">
    <property type="entry name" value="NAD(P)-bd_dom_sf"/>
</dbReference>
<comment type="caution">
    <text evidence="10">The sequence shown here is derived from an EMBL/GenBank/DDBJ whole genome shotgun (WGS) entry which is preliminary data.</text>
</comment>
<name>A0ABV1SNH9_9ACTN</name>
<dbReference type="PANTHER" id="PTHR10160:SF19">
    <property type="entry name" value="PROTON-TRANSLOCATING NAD(P)(+) TRANSHYDROGENASE"/>
    <property type="match status" value="1"/>
</dbReference>
<evidence type="ECO:0000256" key="3">
    <source>
        <dbReference type="ARBA" id="ARBA00022741"/>
    </source>
</evidence>
<dbReference type="Gene3D" id="3.40.50.720">
    <property type="entry name" value="NAD(P)-binding Rossmann-like Domain"/>
    <property type="match status" value="2"/>
</dbReference>
<evidence type="ECO:0000259" key="9">
    <source>
        <dbReference type="SMART" id="SM01003"/>
    </source>
</evidence>
<keyword evidence="5" id="KW-1278">Translocase</keyword>
<comment type="catalytic activity">
    <reaction evidence="7">
        <text>NAD(+) + NADPH + H(+)(in) = NADH + NADP(+) + H(+)(out)</text>
        <dbReference type="Rhea" id="RHEA:47992"/>
        <dbReference type="ChEBI" id="CHEBI:15378"/>
        <dbReference type="ChEBI" id="CHEBI:57540"/>
        <dbReference type="ChEBI" id="CHEBI:57783"/>
        <dbReference type="ChEBI" id="CHEBI:57945"/>
        <dbReference type="ChEBI" id="CHEBI:58349"/>
        <dbReference type="EC" id="7.1.1.1"/>
    </reaction>
</comment>
<dbReference type="SUPFAM" id="SSF52283">
    <property type="entry name" value="Formate/glycerate dehydrogenase catalytic domain-like"/>
    <property type="match status" value="1"/>
</dbReference>
<dbReference type="PANTHER" id="PTHR10160">
    <property type="entry name" value="NAD(P) TRANSHYDROGENASE"/>
    <property type="match status" value="1"/>
</dbReference>
<evidence type="ECO:0000313" key="11">
    <source>
        <dbReference type="Proteomes" id="UP001496720"/>
    </source>
</evidence>
<evidence type="ECO:0000256" key="2">
    <source>
        <dbReference type="ARBA" id="ARBA00012943"/>
    </source>
</evidence>
<comment type="function">
    <text evidence="1">The transhydrogenation between NADH and NADP is coupled to respiration and ATP hydrolysis and functions as a proton pump across the membrane.</text>
</comment>
<evidence type="ECO:0000256" key="5">
    <source>
        <dbReference type="ARBA" id="ARBA00022967"/>
    </source>
</evidence>